<dbReference type="GO" id="GO:0004383">
    <property type="term" value="F:guanylate cyclase activity"/>
    <property type="evidence" value="ECO:0007669"/>
    <property type="project" value="TreeGrafter"/>
</dbReference>
<gene>
    <name evidence="8" type="ORF">HUK84_11830</name>
</gene>
<dbReference type="AlphaFoldDB" id="A0A7Y7M7Z8"/>
<dbReference type="SUPFAM" id="SSF55073">
    <property type="entry name" value="Nucleotide cyclase"/>
    <property type="match status" value="1"/>
</dbReference>
<dbReference type="Gene3D" id="3.30.450.40">
    <property type="match status" value="1"/>
</dbReference>
<dbReference type="Proteomes" id="UP000534870">
    <property type="component" value="Unassembled WGS sequence"/>
</dbReference>
<feature type="domain" description="Guanylate cyclase" evidence="7">
    <location>
        <begin position="607"/>
        <end position="731"/>
    </location>
</feature>
<dbReference type="CDD" id="cd07302">
    <property type="entry name" value="CHD"/>
    <property type="match status" value="1"/>
</dbReference>
<feature type="transmembrane region" description="Helical" evidence="6">
    <location>
        <begin position="20"/>
        <end position="43"/>
    </location>
</feature>
<accession>A0A7Y7M7Z8</accession>
<dbReference type="InterPro" id="IPR029787">
    <property type="entry name" value="Nucleotide_cyclase"/>
</dbReference>
<comment type="caution">
    <text evidence="8">The sequence shown here is derived from an EMBL/GenBank/DDBJ whole genome shotgun (WGS) entry which is preliminary data.</text>
</comment>
<keyword evidence="5 6" id="KW-0472">Membrane</keyword>
<organism evidence="8 9">
    <name type="scientific">Nguyenibacter vanlangensis</name>
    <dbReference type="NCBI Taxonomy" id="1216886"/>
    <lineage>
        <taxon>Bacteria</taxon>
        <taxon>Pseudomonadati</taxon>
        <taxon>Pseudomonadota</taxon>
        <taxon>Alphaproteobacteria</taxon>
        <taxon>Acetobacterales</taxon>
        <taxon>Acetobacteraceae</taxon>
        <taxon>Nguyenibacter</taxon>
    </lineage>
</organism>
<feature type="transmembrane region" description="Helical" evidence="6">
    <location>
        <begin position="349"/>
        <end position="367"/>
    </location>
</feature>
<dbReference type="PANTHER" id="PTHR45655:SF13">
    <property type="entry name" value="SOLUBLE GUANYLATE CYCLASE GCY-32-RELATED"/>
    <property type="match status" value="1"/>
</dbReference>
<evidence type="ECO:0000256" key="2">
    <source>
        <dbReference type="ARBA" id="ARBA00022475"/>
    </source>
</evidence>
<keyword evidence="2" id="KW-1003">Cell membrane</keyword>
<dbReference type="Pfam" id="PF02743">
    <property type="entry name" value="dCache_1"/>
    <property type="match status" value="1"/>
</dbReference>
<dbReference type="PROSITE" id="PS50125">
    <property type="entry name" value="GUANYLATE_CYCLASE_2"/>
    <property type="match status" value="1"/>
</dbReference>
<dbReference type="EMBL" id="JABXXP010000255">
    <property type="protein sequence ID" value="NVN11798.1"/>
    <property type="molecule type" value="Genomic_DNA"/>
</dbReference>
<evidence type="ECO:0000313" key="8">
    <source>
        <dbReference type="EMBL" id="NVN11798.1"/>
    </source>
</evidence>
<keyword evidence="4 6" id="KW-1133">Transmembrane helix</keyword>
<keyword evidence="3 6" id="KW-0812">Transmembrane</keyword>
<evidence type="ECO:0000256" key="4">
    <source>
        <dbReference type="ARBA" id="ARBA00022989"/>
    </source>
</evidence>
<evidence type="ECO:0000256" key="3">
    <source>
        <dbReference type="ARBA" id="ARBA00022692"/>
    </source>
</evidence>
<dbReference type="InterPro" id="IPR001054">
    <property type="entry name" value="A/G_cyclase"/>
</dbReference>
<dbReference type="InterPro" id="IPR029151">
    <property type="entry name" value="Sensor-like_sf"/>
</dbReference>
<protein>
    <submittedName>
        <fullName evidence="8">Adenylate/guanylate cyclase domain-containing protein</fullName>
    </submittedName>
</protein>
<dbReference type="Gene3D" id="3.30.450.20">
    <property type="entry name" value="PAS domain"/>
    <property type="match status" value="2"/>
</dbReference>
<sequence length="779" mass="83428">MSADEIVDPADARSDQMRRVLLQVGVPILGVALVIAVIAAIGVHSYRVIRDGALSLTHDLLVSQQDYIAQEVGDYLSPASAGTVIARDLLEHGAQDVTGRIFNSYGGSMLRHVPQIHSFYLADADGHFALVERDPKGQGLETTELTGLGAGAQFVHQFRDAQDRPLRTESNPTGGFDPRTRPWYRGAVRSGQLYWSDPYLIAQTGQLIITASIAFQTLDGRHYVFAVNLSLNELTNFLDSLKIGQSGHALILDQDGHLLAGRHMVDVAKKAGWDPAKMVLDPGTYPILAQAFDVYRVEGYGPHTVRSGKRNFISIAAPLPVTARKWVLLLVAPESDFANFALADGRQNLVFSLLIVALAGVLGILLFRQGRRGDRLAEQLEQARAASGRESQALQAVAGYPNLFDPTDDALILTHGMAELSHARRVAIWRLMHDGGTLLCVDSYDSRQDAHSGGFELSRSQLESFFDAVAHGDAIHVADAAADARTASFHLLFMRAFGSRGLSLVPVQGASGPVGVITLEDAPRAVAASHFIAMSAGIVAARFSAQRYDAVAAAAAELASGERAGGPSAEEADHAFGSGFLVPPGGAVPVEGEAMPAGLFPAVAVMVITFSDLIVSARADPAKMMALVETLAVRLQDVAHRCGLYAIKMLGHRLVCVAGCSRTPDPGAAERMANAALAMREAALSVLAEADLEPVFRMGIDVGPVFGGLLGQEPRAFNIWGDAIGMAEMMAYGAPEIGTIQVTETVYHLLRQRFLFRERGSFFMPQAGVTRTYVLAGRR</sequence>
<dbReference type="GO" id="GO:0004016">
    <property type="term" value="F:adenylate cyclase activity"/>
    <property type="evidence" value="ECO:0007669"/>
    <property type="project" value="UniProtKB-ARBA"/>
</dbReference>
<comment type="subcellular location">
    <subcellularLocation>
        <location evidence="1">Cell membrane</location>
        <topology evidence="1">Multi-pass membrane protein</topology>
    </subcellularLocation>
</comment>
<dbReference type="GO" id="GO:0070482">
    <property type="term" value="P:response to oxygen levels"/>
    <property type="evidence" value="ECO:0007669"/>
    <property type="project" value="TreeGrafter"/>
</dbReference>
<dbReference type="PANTHER" id="PTHR45655">
    <property type="entry name" value="GUANYLATE CYCLASE SOLUBLE SUBUNIT BETA-2"/>
    <property type="match status" value="1"/>
</dbReference>
<dbReference type="SUPFAM" id="SSF103190">
    <property type="entry name" value="Sensory domain-like"/>
    <property type="match status" value="1"/>
</dbReference>
<evidence type="ECO:0000256" key="5">
    <source>
        <dbReference type="ARBA" id="ARBA00023136"/>
    </source>
</evidence>
<dbReference type="GO" id="GO:0005886">
    <property type="term" value="C:plasma membrane"/>
    <property type="evidence" value="ECO:0007669"/>
    <property type="project" value="UniProtKB-SubCell"/>
</dbReference>
<dbReference type="Gene3D" id="3.30.70.1230">
    <property type="entry name" value="Nucleotide cyclase"/>
    <property type="match status" value="1"/>
</dbReference>
<dbReference type="Pfam" id="PF00211">
    <property type="entry name" value="Guanylate_cyc"/>
    <property type="match status" value="1"/>
</dbReference>
<dbReference type="GO" id="GO:0019934">
    <property type="term" value="P:cGMP-mediated signaling"/>
    <property type="evidence" value="ECO:0007669"/>
    <property type="project" value="TreeGrafter"/>
</dbReference>
<evidence type="ECO:0000313" key="9">
    <source>
        <dbReference type="Proteomes" id="UP000534870"/>
    </source>
</evidence>
<dbReference type="InterPro" id="IPR029016">
    <property type="entry name" value="GAF-like_dom_sf"/>
</dbReference>
<dbReference type="GO" id="GO:0008074">
    <property type="term" value="C:guanylate cyclase complex, soluble"/>
    <property type="evidence" value="ECO:0007669"/>
    <property type="project" value="TreeGrafter"/>
</dbReference>
<evidence type="ECO:0000259" key="7">
    <source>
        <dbReference type="PROSITE" id="PS50125"/>
    </source>
</evidence>
<reference evidence="8 9" key="1">
    <citation type="submission" date="2020-06" db="EMBL/GenBank/DDBJ databases">
        <title>Description of novel acetic acid bacteria.</title>
        <authorList>
            <person name="Sombolestani A."/>
        </authorList>
    </citation>
    <scope>NUCLEOTIDE SEQUENCE [LARGE SCALE GENOMIC DNA]</scope>
    <source>
        <strain evidence="8 9">LMG 31431</strain>
    </source>
</reference>
<dbReference type="RefSeq" id="WP_176640473.1">
    <property type="nucleotide sequence ID" value="NZ_JABXXP010000255.1"/>
</dbReference>
<dbReference type="SUPFAM" id="SSF55781">
    <property type="entry name" value="GAF domain-like"/>
    <property type="match status" value="1"/>
</dbReference>
<evidence type="ECO:0000256" key="6">
    <source>
        <dbReference type="SAM" id="Phobius"/>
    </source>
</evidence>
<dbReference type="InterPro" id="IPR033479">
    <property type="entry name" value="dCache_1"/>
</dbReference>
<evidence type="ECO:0000256" key="1">
    <source>
        <dbReference type="ARBA" id="ARBA00004651"/>
    </source>
</evidence>
<dbReference type="SMART" id="SM00044">
    <property type="entry name" value="CYCc"/>
    <property type="match status" value="1"/>
</dbReference>
<name>A0A7Y7M7Z8_9PROT</name>
<proteinExistence type="predicted"/>